<dbReference type="RefSeq" id="WP_213754069.1">
    <property type="nucleotide sequence ID" value="NZ_JAHCQH010000014.1"/>
</dbReference>
<evidence type="ECO:0000313" key="2">
    <source>
        <dbReference type="Proteomes" id="UP001166585"/>
    </source>
</evidence>
<evidence type="ECO:0000313" key="1">
    <source>
        <dbReference type="EMBL" id="MBS9476210.1"/>
    </source>
</evidence>
<reference evidence="1" key="1">
    <citation type="submission" date="2021-05" db="EMBL/GenBank/DDBJ databases">
        <authorList>
            <person name="Sun Q."/>
            <person name="Inoue M."/>
        </authorList>
    </citation>
    <scope>NUCLEOTIDE SEQUENCE</scope>
    <source>
        <strain evidence="1">VKM B-3255</strain>
    </source>
</reference>
<gene>
    <name evidence="1" type="ORF">KIP89_03730</name>
</gene>
<accession>A0ABS5R4S7</accession>
<evidence type="ECO:0008006" key="3">
    <source>
        <dbReference type="Google" id="ProtNLM"/>
    </source>
</evidence>
<keyword evidence="2" id="KW-1185">Reference proteome</keyword>
<sequence length="160" mass="17260">MSERAVSDVWFHRIKAATRDLVKACGGVERAADMARVSSSTIQRWYSPKDNDVIPITAVLSLEADCEMPFVTQVMAELNGRTLADSDPSPDCTSSIASGHNKLMGKLVELTKEVIAAKADGVVTPTEAEVIDRKTAEMVQVAGELRQTCAAKKAGVRLVR</sequence>
<organism evidence="1 2">
    <name type="scientific">Ancylobacter radicis</name>
    <dbReference type="NCBI Taxonomy" id="2836179"/>
    <lineage>
        <taxon>Bacteria</taxon>
        <taxon>Pseudomonadati</taxon>
        <taxon>Pseudomonadota</taxon>
        <taxon>Alphaproteobacteria</taxon>
        <taxon>Hyphomicrobiales</taxon>
        <taxon>Xanthobacteraceae</taxon>
        <taxon>Ancylobacter</taxon>
    </lineage>
</organism>
<dbReference type="EMBL" id="JAHCQH010000014">
    <property type="protein sequence ID" value="MBS9476210.1"/>
    <property type="molecule type" value="Genomic_DNA"/>
</dbReference>
<proteinExistence type="predicted"/>
<comment type="caution">
    <text evidence="1">The sequence shown here is derived from an EMBL/GenBank/DDBJ whole genome shotgun (WGS) entry which is preliminary data.</text>
</comment>
<name>A0ABS5R4S7_9HYPH</name>
<dbReference type="Proteomes" id="UP001166585">
    <property type="component" value="Unassembled WGS sequence"/>
</dbReference>
<protein>
    <recommendedName>
        <fullName evidence="3">Transcriptional regulator</fullName>
    </recommendedName>
</protein>